<keyword evidence="3" id="KW-1185">Reference proteome</keyword>
<dbReference type="HOGENOM" id="CLU_3178716_0_0_2"/>
<feature type="region of interest" description="Disordered" evidence="1">
    <location>
        <begin position="1"/>
        <end position="30"/>
    </location>
</feature>
<dbReference type="STRING" id="694429.Pyrfu_1166"/>
<accession>G0EFK5</accession>
<evidence type="ECO:0000313" key="3">
    <source>
        <dbReference type="Proteomes" id="UP000001037"/>
    </source>
</evidence>
<name>G0EFK5_PYRF1</name>
<proteinExistence type="predicted"/>
<evidence type="ECO:0000256" key="1">
    <source>
        <dbReference type="SAM" id="MobiDB-lite"/>
    </source>
</evidence>
<dbReference type="InParanoid" id="G0EFK5"/>
<dbReference type="GeneID" id="52281874"/>
<dbReference type="Proteomes" id="UP000001037">
    <property type="component" value="Chromosome"/>
</dbReference>
<protein>
    <submittedName>
        <fullName evidence="2">Uncharacterized protein</fullName>
    </submittedName>
</protein>
<organism evidence="2 3">
    <name type="scientific">Pyrolobus fumarii (strain DSM 11204 / 1A)</name>
    <dbReference type="NCBI Taxonomy" id="694429"/>
    <lineage>
        <taxon>Archaea</taxon>
        <taxon>Thermoproteota</taxon>
        <taxon>Thermoprotei</taxon>
        <taxon>Desulfurococcales</taxon>
        <taxon>Pyrodictiaceae</taxon>
        <taxon>Pyrolobus</taxon>
    </lineage>
</organism>
<reference evidence="2 3" key="1">
    <citation type="journal article" date="2011" name="Stand. Genomic Sci.">
        <title>Complete genome sequence of the hyperthermophilic chemolithoautotroph Pyrolobus fumarii type strain (1A).</title>
        <authorList>
            <person name="Anderson I."/>
            <person name="Goker M."/>
            <person name="Nolan M."/>
            <person name="Lucas S."/>
            <person name="Hammon N."/>
            <person name="Deshpande S."/>
            <person name="Cheng J.F."/>
            <person name="Tapia R."/>
            <person name="Han C."/>
            <person name="Goodwin L."/>
            <person name="Pitluck S."/>
            <person name="Huntemann M."/>
            <person name="Liolios K."/>
            <person name="Ivanova N."/>
            <person name="Pagani I."/>
            <person name="Mavromatis K."/>
            <person name="Ovchinikova G."/>
            <person name="Pati A."/>
            <person name="Chen A."/>
            <person name="Palaniappan K."/>
            <person name="Land M."/>
            <person name="Hauser L."/>
            <person name="Brambilla E.M."/>
            <person name="Huber H."/>
            <person name="Yasawong M."/>
            <person name="Rohde M."/>
            <person name="Spring S."/>
            <person name="Abt B."/>
            <person name="Sikorski J."/>
            <person name="Wirth R."/>
            <person name="Detter J.C."/>
            <person name="Woyke T."/>
            <person name="Bristow J."/>
            <person name="Eisen J.A."/>
            <person name="Markowitz V."/>
            <person name="Hugenholtz P."/>
            <person name="Kyrpides N.C."/>
            <person name="Klenk H.P."/>
            <person name="Lapidus A."/>
        </authorList>
    </citation>
    <scope>NUCLEOTIDE SEQUENCE [LARGE SCALE GENOMIC DNA]</scope>
    <source>
        <strain evidence="3">DSM 11204 / 1A</strain>
    </source>
</reference>
<evidence type="ECO:0000313" key="2">
    <source>
        <dbReference type="EMBL" id="AEM39029.1"/>
    </source>
</evidence>
<dbReference type="EMBL" id="CP002838">
    <property type="protein sequence ID" value="AEM39029.1"/>
    <property type="molecule type" value="Genomic_DNA"/>
</dbReference>
<dbReference type="AlphaFoldDB" id="G0EFK5"/>
<sequence>MREHRPAAQRKDAALQVATRVDRERRPAGVKELEKSLEEVSENVEL</sequence>
<gene>
    <name evidence="2" type="ordered locus">Pyrfu_1166</name>
</gene>
<dbReference type="KEGG" id="pfm:Pyrfu_1166"/>
<feature type="compositionally biased region" description="Basic and acidic residues" evidence="1">
    <location>
        <begin position="1"/>
        <end position="13"/>
    </location>
</feature>
<feature type="compositionally biased region" description="Basic and acidic residues" evidence="1">
    <location>
        <begin position="20"/>
        <end position="30"/>
    </location>
</feature>
<dbReference type="RefSeq" id="WP_014026706.1">
    <property type="nucleotide sequence ID" value="NC_015931.1"/>
</dbReference>